<keyword evidence="1" id="KW-0472">Membrane</keyword>
<comment type="caution">
    <text evidence="3">The sequence shown here is derived from an EMBL/GenBank/DDBJ whole genome shotgun (WGS) entry which is preliminary data.</text>
</comment>
<sequence>MVYCCLYFLRFSLEYQYHNFLLYKTYFIPSIILYMERTFTLFSQINVAYFRKTLLLLFVVICSFYGESAFAQKGGGGCVEVSITGEAPSYQGCGAEVIFRGSIPWGQIKDFTNVYLTWNLDGDNISTERITKDNVSFSKAIPVNNGSVVKVTLSYYYNSNNNFCNSTVFTFTKVVFEKPAIQNVIGAGDVLPYCPALSGAPIWIEDSETNAVYSFRNAAGIESAVVQGTGEALLVGYAPAGTYSVLARRSAMACSETLATLDVVALSPDAKLDELGNMYINKPALVAGDPIIFTAVSNINEGATFAWYTSLDGIKWIPVSETTNRLTYNSLPNDVKAVKCEVTPSGSSCMADTPEFLELSTLNAFPFPVEIIYLQASKQKKNVLLKWATAMEKDNAGFEVQVSETGTDFRKLAYVATKNGNSYIKQEYTFIDTENGKYGTRYYRLKQIDTDGTTAYFGPKDVSFDEVATNLSVFPNPFEKEISLEVQANAASKMQVTVSDGMGRIVLQKEIPVVQGSGLYKIETETALPAGLYFVNTTLASEQKSFKLIKR</sequence>
<evidence type="ECO:0000313" key="4">
    <source>
        <dbReference type="Proteomes" id="UP000251692"/>
    </source>
</evidence>
<dbReference type="Pfam" id="PF18962">
    <property type="entry name" value="Por_Secre_tail"/>
    <property type="match status" value="1"/>
</dbReference>
<dbReference type="NCBIfam" id="TIGR04183">
    <property type="entry name" value="Por_Secre_tail"/>
    <property type="match status" value="1"/>
</dbReference>
<evidence type="ECO:0000256" key="1">
    <source>
        <dbReference type="SAM" id="Phobius"/>
    </source>
</evidence>
<feature type="transmembrane region" description="Helical" evidence="1">
    <location>
        <begin position="17"/>
        <end position="35"/>
    </location>
</feature>
<dbReference type="Proteomes" id="UP000251692">
    <property type="component" value="Unassembled WGS sequence"/>
</dbReference>
<dbReference type="AlphaFoldDB" id="A0A364RH80"/>
<gene>
    <name evidence="3" type="ORF">DP923_00225</name>
</gene>
<organism evidence="3 4">
    <name type="scientific">Pontibacter arcticus</name>
    <dbReference type="NCBI Taxonomy" id="2080288"/>
    <lineage>
        <taxon>Bacteria</taxon>
        <taxon>Pseudomonadati</taxon>
        <taxon>Bacteroidota</taxon>
        <taxon>Cytophagia</taxon>
        <taxon>Cytophagales</taxon>
        <taxon>Hymenobacteraceae</taxon>
        <taxon>Pontibacter</taxon>
    </lineage>
</organism>
<feature type="domain" description="Secretion system C-terminal sorting" evidence="2">
    <location>
        <begin position="473"/>
        <end position="548"/>
    </location>
</feature>
<accession>A0A364RH80</accession>
<evidence type="ECO:0000259" key="2">
    <source>
        <dbReference type="Pfam" id="PF18962"/>
    </source>
</evidence>
<reference evidence="3 4" key="2">
    <citation type="submission" date="2018-07" db="EMBL/GenBank/DDBJ databases">
        <title>Pontibacter sp. 2b14 genomic sequence and assembly.</title>
        <authorList>
            <person name="Du Z.-J."/>
        </authorList>
    </citation>
    <scope>NUCLEOTIDE SEQUENCE [LARGE SCALE GENOMIC DNA]</scope>
    <source>
        <strain evidence="3 4">2b14</strain>
    </source>
</reference>
<evidence type="ECO:0000313" key="3">
    <source>
        <dbReference type="EMBL" id="RAU83546.1"/>
    </source>
</evidence>
<feature type="transmembrane region" description="Helical" evidence="1">
    <location>
        <begin position="47"/>
        <end position="66"/>
    </location>
</feature>
<dbReference type="EMBL" id="QMDV01000001">
    <property type="protein sequence ID" value="RAU83546.1"/>
    <property type="molecule type" value="Genomic_DNA"/>
</dbReference>
<name>A0A364RH80_9BACT</name>
<keyword evidence="1" id="KW-0812">Transmembrane</keyword>
<protein>
    <recommendedName>
        <fullName evidence="2">Secretion system C-terminal sorting domain-containing protein</fullName>
    </recommendedName>
</protein>
<reference evidence="3 4" key="1">
    <citation type="submission" date="2018-06" db="EMBL/GenBank/DDBJ databases">
        <authorList>
            <person name="Liu Z.-W."/>
        </authorList>
    </citation>
    <scope>NUCLEOTIDE SEQUENCE [LARGE SCALE GENOMIC DNA]</scope>
    <source>
        <strain evidence="3 4">2b14</strain>
    </source>
</reference>
<proteinExistence type="predicted"/>
<keyword evidence="1" id="KW-1133">Transmembrane helix</keyword>
<dbReference type="InterPro" id="IPR026444">
    <property type="entry name" value="Secre_tail"/>
</dbReference>
<keyword evidence="4" id="KW-1185">Reference proteome</keyword>